<dbReference type="HOGENOM" id="CLU_080926_1_0_9"/>
<feature type="region of interest" description="Disordered" evidence="1">
    <location>
        <begin position="1"/>
        <end position="65"/>
    </location>
</feature>
<reference evidence="3 4" key="1">
    <citation type="journal article" date="2015" name="J. Biotechnol.">
        <title>Complete genome sequence of Paenibacillus beijingensis 7188(T) (=DSM 24997(T)), a novel rhizobacterium from jujube garden soil.</title>
        <authorList>
            <person name="Kwak Y."/>
            <person name="Shin J.H."/>
        </authorList>
    </citation>
    <scope>NUCLEOTIDE SEQUENCE [LARGE SCALE GENOMIC DNA]</scope>
    <source>
        <strain evidence="3 4">DSM 24997</strain>
    </source>
</reference>
<feature type="domain" description="GerMN" evidence="2">
    <location>
        <begin position="96"/>
        <end position="180"/>
    </location>
</feature>
<proteinExistence type="predicted"/>
<sequence>MSGNGTGSSALSPEKGSSAAGAGGTTGSSGTGGGSSAAGGTGSATGGGSQPNTAAGTGTTQPQTKQTIDIYMTDANLEKLYPLKAEIGYTTEESKIKAALEALAAAKENGKTALWSGVKFNGVTVKDGAVTADITLPETSRLGAPGEELALESIQKTLFQFAEIKSIDILVDGKAVDSLMGHLDLEHPITRSGGQ</sequence>
<evidence type="ECO:0000259" key="2">
    <source>
        <dbReference type="SMART" id="SM00909"/>
    </source>
</evidence>
<feature type="compositionally biased region" description="Low complexity" evidence="1">
    <location>
        <begin position="50"/>
        <end position="65"/>
    </location>
</feature>
<evidence type="ECO:0000313" key="4">
    <source>
        <dbReference type="Proteomes" id="UP000032633"/>
    </source>
</evidence>
<dbReference type="Proteomes" id="UP000032633">
    <property type="component" value="Chromosome"/>
</dbReference>
<dbReference type="Pfam" id="PF10646">
    <property type="entry name" value="Germane"/>
    <property type="match status" value="1"/>
</dbReference>
<evidence type="ECO:0000256" key="1">
    <source>
        <dbReference type="SAM" id="MobiDB-lite"/>
    </source>
</evidence>
<evidence type="ECO:0000313" key="3">
    <source>
        <dbReference type="EMBL" id="AJY78004.1"/>
    </source>
</evidence>
<dbReference type="KEGG" id="pbj:VN24_24425"/>
<reference evidence="4" key="2">
    <citation type="submission" date="2015-03" db="EMBL/GenBank/DDBJ databases">
        <title>Genome sequence of Paenibacillus beijingensis strain DSM 24997T.</title>
        <authorList>
            <person name="Kwak Y."/>
            <person name="Shin J.-H."/>
        </authorList>
    </citation>
    <scope>NUCLEOTIDE SEQUENCE [LARGE SCALE GENOMIC DNA]</scope>
    <source>
        <strain evidence="4">DSM 24997</strain>
    </source>
</reference>
<keyword evidence="4" id="KW-1185">Reference proteome</keyword>
<dbReference type="InterPro" id="IPR019606">
    <property type="entry name" value="GerMN"/>
</dbReference>
<accession>A0A0D5NRN7</accession>
<dbReference type="EMBL" id="CP011058">
    <property type="protein sequence ID" value="AJY78004.1"/>
    <property type="molecule type" value="Genomic_DNA"/>
</dbReference>
<dbReference type="SMART" id="SM00909">
    <property type="entry name" value="Germane"/>
    <property type="match status" value="1"/>
</dbReference>
<dbReference type="STRING" id="1126833.VN24_24425"/>
<protein>
    <recommendedName>
        <fullName evidence="2">GerMN domain-containing protein</fullName>
    </recommendedName>
</protein>
<feature type="compositionally biased region" description="Gly residues" evidence="1">
    <location>
        <begin position="21"/>
        <end position="49"/>
    </location>
</feature>
<dbReference type="PATRIC" id="fig|1126833.4.peg.5374"/>
<gene>
    <name evidence="3" type="ORF">VN24_24425</name>
</gene>
<name>A0A0D5NRN7_9BACL</name>
<organism evidence="3 4">
    <name type="scientific">Paenibacillus beijingensis</name>
    <dbReference type="NCBI Taxonomy" id="1126833"/>
    <lineage>
        <taxon>Bacteria</taxon>
        <taxon>Bacillati</taxon>
        <taxon>Bacillota</taxon>
        <taxon>Bacilli</taxon>
        <taxon>Bacillales</taxon>
        <taxon>Paenibacillaceae</taxon>
        <taxon>Paenibacillus</taxon>
    </lineage>
</organism>
<dbReference type="AlphaFoldDB" id="A0A0D5NRN7"/>